<comment type="caution">
    <text evidence="1">The sequence shown here is derived from an EMBL/GenBank/DDBJ whole genome shotgun (WGS) entry which is preliminary data.</text>
</comment>
<evidence type="ECO:0000313" key="2">
    <source>
        <dbReference type="Proteomes" id="UP001595556"/>
    </source>
</evidence>
<dbReference type="Proteomes" id="UP001595556">
    <property type="component" value="Unassembled WGS sequence"/>
</dbReference>
<reference evidence="2" key="1">
    <citation type="journal article" date="2019" name="Int. J. Syst. Evol. Microbiol.">
        <title>The Global Catalogue of Microorganisms (GCM) 10K type strain sequencing project: providing services to taxonomists for standard genome sequencing and annotation.</title>
        <authorList>
            <consortium name="The Broad Institute Genomics Platform"/>
            <consortium name="The Broad Institute Genome Sequencing Center for Infectious Disease"/>
            <person name="Wu L."/>
            <person name="Ma J."/>
        </authorList>
    </citation>
    <scope>NUCLEOTIDE SEQUENCE [LARGE SCALE GENOMIC DNA]</scope>
    <source>
        <strain evidence="2">KCTC 52168</strain>
    </source>
</reference>
<name>A0ABV7H6X1_9BURK</name>
<protein>
    <submittedName>
        <fullName evidence="1">Uncharacterized protein</fullName>
    </submittedName>
</protein>
<accession>A0ABV7H6X1</accession>
<dbReference type="EMBL" id="JBHRTI010000004">
    <property type="protein sequence ID" value="MFC3148356.1"/>
    <property type="molecule type" value="Genomic_DNA"/>
</dbReference>
<proteinExistence type="predicted"/>
<organism evidence="1 2">
    <name type="scientific">Piscinibacterium candidicorallinum</name>
    <dbReference type="NCBI Taxonomy" id="1793872"/>
    <lineage>
        <taxon>Bacteria</taxon>
        <taxon>Pseudomonadati</taxon>
        <taxon>Pseudomonadota</taxon>
        <taxon>Betaproteobacteria</taxon>
        <taxon>Burkholderiales</taxon>
        <taxon>Piscinibacterium</taxon>
    </lineage>
</organism>
<evidence type="ECO:0000313" key="1">
    <source>
        <dbReference type="EMBL" id="MFC3148356.1"/>
    </source>
</evidence>
<dbReference type="RefSeq" id="WP_414859554.1">
    <property type="nucleotide sequence ID" value="NZ_CP180191.1"/>
</dbReference>
<gene>
    <name evidence="1" type="ORF">ACFOEN_12065</name>
</gene>
<keyword evidence="2" id="KW-1185">Reference proteome</keyword>
<sequence>MPMRRRGRPTGQRPGAVKLGWVIITDIQDNEVLRPVRRAQLICATYGVPVLPDLMDAQLVQMTPTLMVLTGWERLPDNNNSTQSYGQTWWCVVADEPVSATRPASPPRVY</sequence>